<name>D7E744_METEZ</name>
<dbReference type="EMBL" id="CP002069">
    <property type="protein sequence ID" value="ADI73668.1"/>
    <property type="molecule type" value="Genomic_DNA"/>
</dbReference>
<dbReference type="GeneID" id="9346392"/>
<evidence type="ECO:0000313" key="1">
    <source>
        <dbReference type="EMBL" id="ADI73668.1"/>
    </source>
</evidence>
<sequence precursor="true">MNKKIGVVLIATMLAIATVGIASANAYGNHGYGWNQANNGAYNQHNGYGHGHGGYGGVYSEDVNEPVVQSVDDAITEFKSETGIDVSKDNVYQMGRWWVINYSGSDGIIKQGRLDAYTAEVIEDFSNNAYQQNNQPRDNNRFHRGGYGCSGMGYGY</sequence>
<dbReference type="HOGENOM" id="CLU_117484_0_0_2"/>
<organism evidence="1 2">
    <name type="scientific">Methanohalobium evestigatum (strain ATCC BAA-1072 / DSM 3721 / NBRC 107634 / OCM 161 / Z-7303)</name>
    <dbReference type="NCBI Taxonomy" id="644295"/>
    <lineage>
        <taxon>Archaea</taxon>
        <taxon>Methanobacteriati</taxon>
        <taxon>Methanobacteriota</taxon>
        <taxon>Stenosarchaea group</taxon>
        <taxon>Methanomicrobia</taxon>
        <taxon>Methanosarcinales</taxon>
        <taxon>Methanosarcinaceae</taxon>
        <taxon>Methanohalobium</taxon>
    </lineage>
</organism>
<proteinExistence type="predicted"/>
<dbReference type="AlphaFoldDB" id="D7E744"/>
<keyword evidence="2" id="KW-1185">Reference proteome</keyword>
<dbReference type="RefSeq" id="WP_013194236.1">
    <property type="nucleotide sequence ID" value="NC_014253.1"/>
</dbReference>
<dbReference type="STRING" id="644295.Metev_0768"/>
<evidence type="ECO:0000313" key="2">
    <source>
        <dbReference type="Proteomes" id="UP000000391"/>
    </source>
</evidence>
<gene>
    <name evidence="1" type="ordered locus">Metev_0768</name>
</gene>
<protein>
    <recommendedName>
        <fullName evidence="3">PepSY domain-containing protein</fullName>
    </recommendedName>
</protein>
<dbReference type="Proteomes" id="UP000000391">
    <property type="component" value="Chromosome"/>
</dbReference>
<dbReference type="OrthoDB" id="142781at2157"/>
<accession>D7E744</accession>
<evidence type="ECO:0008006" key="3">
    <source>
        <dbReference type="Google" id="ProtNLM"/>
    </source>
</evidence>
<reference evidence="1 2" key="1">
    <citation type="submission" date="2010-06" db="EMBL/GenBank/DDBJ databases">
        <title>Complete sequence chromosome of Methanohalobium evestigatum Z-7303.</title>
        <authorList>
            <consortium name="US DOE Joint Genome Institute"/>
            <person name="Lucas S."/>
            <person name="Copeland A."/>
            <person name="Lapidus A."/>
            <person name="Cheng J.-F."/>
            <person name="Bruce D."/>
            <person name="Goodwin L."/>
            <person name="Pitluck S."/>
            <person name="Saunders E."/>
            <person name="Detter J.C."/>
            <person name="Han C."/>
            <person name="Tapia R."/>
            <person name="Land M."/>
            <person name="Hauser L."/>
            <person name="Kyrpides N."/>
            <person name="Mikhailova N."/>
            <person name="Sieprawska-Lupa M."/>
            <person name="Whitman W.B."/>
            <person name="Anderson I."/>
            <person name="Woyke T."/>
        </authorList>
    </citation>
    <scope>NUCLEOTIDE SEQUENCE [LARGE SCALE GENOMIC DNA]</scope>
    <source>
        <strain evidence="2">ATCC BAA-1072 / DSM 3721 / NBRC 107634 / OCM 161 / Z-7303</strain>
    </source>
</reference>
<dbReference type="KEGG" id="mev:Metev_0768"/>